<sequence length="97" mass="10615">MARRYPLKPRWLRGAGGDALTQPGGMNTPIVVVHPPAPEGGRRVTAHGETLGTAYGLTDLIEFLRRAGLDIATIDLYDDEVIDWQGGNHEVWAHEAE</sequence>
<organism evidence="1 2">
    <name type="scientific">Streptomyces axinellae</name>
    <dbReference type="NCBI Taxonomy" id="552788"/>
    <lineage>
        <taxon>Bacteria</taxon>
        <taxon>Bacillati</taxon>
        <taxon>Actinomycetota</taxon>
        <taxon>Actinomycetes</taxon>
        <taxon>Kitasatosporales</taxon>
        <taxon>Streptomycetaceae</taxon>
        <taxon>Streptomyces</taxon>
    </lineage>
</organism>
<gene>
    <name evidence="1" type="ORF">GCM10009863_52840</name>
</gene>
<accession>A0ABP6D2J8</accession>
<reference evidence="2" key="1">
    <citation type="journal article" date="2019" name="Int. J. Syst. Evol. Microbiol.">
        <title>The Global Catalogue of Microorganisms (GCM) 10K type strain sequencing project: providing services to taxonomists for standard genome sequencing and annotation.</title>
        <authorList>
            <consortium name="The Broad Institute Genomics Platform"/>
            <consortium name="The Broad Institute Genome Sequencing Center for Infectious Disease"/>
            <person name="Wu L."/>
            <person name="Ma J."/>
        </authorList>
    </citation>
    <scope>NUCLEOTIDE SEQUENCE [LARGE SCALE GENOMIC DNA]</scope>
    <source>
        <strain evidence="2">JCM 16373</strain>
    </source>
</reference>
<evidence type="ECO:0000313" key="1">
    <source>
        <dbReference type="EMBL" id="GAA2630700.1"/>
    </source>
</evidence>
<dbReference type="EMBL" id="BAAARJ010000019">
    <property type="protein sequence ID" value="GAA2630700.1"/>
    <property type="molecule type" value="Genomic_DNA"/>
</dbReference>
<keyword evidence="2" id="KW-1185">Reference proteome</keyword>
<comment type="caution">
    <text evidence="1">The sequence shown here is derived from an EMBL/GenBank/DDBJ whole genome shotgun (WGS) entry which is preliminary data.</text>
</comment>
<dbReference type="Proteomes" id="UP001501447">
    <property type="component" value="Unassembled WGS sequence"/>
</dbReference>
<proteinExistence type="predicted"/>
<evidence type="ECO:0000313" key="2">
    <source>
        <dbReference type="Proteomes" id="UP001501447"/>
    </source>
</evidence>
<name>A0ABP6D2J8_9ACTN</name>
<protein>
    <submittedName>
        <fullName evidence="1">Uncharacterized protein</fullName>
    </submittedName>
</protein>